<protein>
    <submittedName>
        <fullName evidence="1">Uncharacterized protein</fullName>
    </submittedName>
</protein>
<evidence type="ECO:0000313" key="2">
    <source>
        <dbReference type="Proteomes" id="UP000239561"/>
    </source>
</evidence>
<dbReference type="EMBL" id="MDED01000032">
    <property type="protein sequence ID" value="PPU75212.1"/>
    <property type="molecule type" value="Genomic_DNA"/>
</dbReference>
<gene>
    <name evidence="1" type="ORF">XcuCFBP2542_15130</name>
</gene>
<dbReference type="Proteomes" id="UP000239561">
    <property type="component" value="Unassembled WGS sequence"/>
</dbReference>
<evidence type="ECO:0000313" key="1">
    <source>
        <dbReference type="EMBL" id="PPU75212.1"/>
    </source>
</evidence>
<organism evidence="1 2">
    <name type="scientific">Xanthomonas cucurbitae</name>
    <dbReference type="NCBI Taxonomy" id="56453"/>
    <lineage>
        <taxon>Bacteria</taxon>
        <taxon>Pseudomonadati</taxon>
        <taxon>Pseudomonadota</taxon>
        <taxon>Gammaproteobacteria</taxon>
        <taxon>Lysobacterales</taxon>
        <taxon>Lysobacteraceae</taxon>
        <taxon>Xanthomonas</taxon>
    </lineage>
</organism>
<accession>A0A2S7DN37</accession>
<sequence length="78" mass="8658">MRSYGIATARSELQAHPQAIVIRCPAAVAIRGVEQVDQLAIEIHLQVHGHAIVVQRLQQALMAGKHLVRWRYARDGPS</sequence>
<name>A0A2S7DN37_9XANT</name>
<comment type="caution">
    <text evidence="1">The sequence shown here is derived from an EMBL/GenBank/DDBJ whole genome shotgun (WGS) entry which is preliminary data.</text>
</comment>
<dbReference type="AlphaFoldDB" id="A0A2S7DN37"/>
<reference evidence="1 2" key="1">
    <citation type="submission" date="2016-08" db="EMBL/GenBank/DDBJ databases">
        <authorList>
            <person name="Seilhamer J.J."/>
        </authorList>
    </citation>
    <scope>NUCLEOTIDE SEQUENCE [LARGE SCALE GENOMIC DNA]</scope>
    <source>
        <strain evidence="1 2">CFBP2542</strain>
    </source>
</reference>
<proteinExistence type="predicted"/>